<evidence type="ECO:0000313" key="15">
    <source>
        <dbReference type="RefSeq" id="XP_015879138.1"/>
    </source>
</evidence>
<dbReference type="CDD" id="cd03249">
    <property type="entry name" value="ABC_MTABC3_MDL1_MDL2"/>
    <property type="match status" value="2"/>
</dbReference>
<keyword evidence="8 11" id="KW-0472">Membrane</keyword>
<dbReference type="FunFam" id="1.20.1560.10:FF:000126">
    <property type="entry name" value="Putative ABC transporter B family member 8"/>
    <property type="match status" value="1"/>
</dbReference>
<dbReference type="InParanoid" id="A0A6P3ZHK0"/>
<dbReference type="Pfam" id="PF00664">
    <property type="entry name" value="ABC_membrane"/>
    <property type="match status" value="2"/>
</dbReference>
<dbReference type="SUPFAM" id="SSF90123">
    <property type="entry name" value="ABC transporter transmembrane region"/>
    <property type="match status" value="2"/>
</dbReference>
<evidence type="ECO:0000256" key="11">
    <source>
        <dbReference type="SAM" id="Phobius"/>
    </source>
</evidence>
<feature type="transmembrane region" description="Helical" evidence="11">
    <location>
        <begin position="684"/>
        <end position="711"/>
    </location>
</feature>
<dbReference type="SUPFAM" id="SSF52540">
    <property type="entry name" value="P-loop containing nucleoside triphosphate hydrolases"/>
    <property type="match status" value="2"/>
</dbReference>
<proteinExistence type="inferred from homology"/>
<keyword evidence="3 11" id="KW-0812">Transmembrane</keyword>
<evidence type="ECO:0000256" key="3">
    <source>
        <dbReference type="ARBA" id="ARBA00022692"/>
    </source>
</evidence>
<dbReference type="Pfam" id="PF00005">
    <property type="entry name" value="ABC_tran"/>
    <property type="match status" value="2"/>
</dbReference>
<evidence type="ECO:0000259" key="13">
    <source>
        <dbReference type="PROSITE" id="PS50929"/>
    </source>
</evidence>
<dbReference type="InterPro" id="IPR036640">
    <property type="entry name" value="ABC1_TM_sf"/>
</dbReference>
<accession>A0A6P3ZHK0</accession>
<dbReference type="PROSITE" id="PS50929">
    <property type="entry name" value="ABC_TM1F"/>
    <property type="match status" value="2"/>
</dbReference>
<dbReference type="InterPro" id="IPR003439">
    <property type="entry name" value="ABC_transporter-like_ATP-bd"/>
</dbReference>
<dbReference type="Gene3D" id="3.40.50.300">
    <property type="entry name" value="P-loop containing nucleotide triphosphate hydrolases"/>
    <property type="match status" value="2"/>
</dbReference>
<dbReference type="SMART" id="SM00382">
    <property type="entry name" value="AAA"/>
    <property type="match status" value="2"/>
</dbReference>
<dbReference type="GO" id="GO:0016020">
    <property type="term" value="C:membrane"/>
    <property type="evidence" value="ECO:0007669"/>
    <property type="project" value="InterPro"/>
</dbReference>
<reference evidence="15" key="1">
    <citation type="submission" date="2025-08" db="UniProtKB">
        <authorList>
            <consortium name="RefSeq"/>
        </authorList>
    </citation>
    <scope>IDENTIFICATION</scope>
    <source>
        <tissue evidence="15">Seedling</tissue>
    </source>
</reference>
<comment type="similarity">
    <text evidence="1">Belongs to the ABC transporter superfamily. ABCB family. Multidrug resistance exporter (TC 3.A.1.201) subfamily.</text>
</comment>
<dbReference type="GO" id="GO:0005524">
    <property type="term" value="F:ATP binding"/>
    <property type="evidence" value="ECO:0007669"/>
    <property type="project" value="UniProtKB-KW"/>
</dbReference>
<feature type="domain" description="ABC transmembrane type-1" evidence="13">
    <location>
        <begin position="31"/>
        <end position="323"/>
    </location>
</feature>
<evidence type="ECO:0000259" key="12">
    <source>
        <dbReference type="PROSITE" id="PS50893"/>
    </source>
</evidence>
<evidence type="ECO:0000256" key="8">
    <source>
        <dbReference type="ARBA" id="ARBA00023136"/>
    </source>
</evidence>
<dbReference type="PROSITE" id="PS50893">
    <property type="entry name" value="ABC_TRANSPORTER_2"/>
    <property type="match status" value="2"/>
</dbReference>
<dbReference type="RefSeq" id="XP_015879138.1">
    <property type="nucleotide sequence ID" value="XM_016023652.4"/>
</dbReference>
<feature type="transmembrane region" description="Helical" evidence="11">
    <location>
        <begin position="82"/>
        <end position="102"/>
    </location>
</feature>
<feature type="domain" description="ABC transporter" evidence="12">
    <location>
        <begin position="358"/>
        <end position="594"/>
    </location>
</feature>
<keyword evidence="5" id="KW-0547">Nucleotide-binding</keyword>
<evidence type="ECO:0000256" key="6">
    <source>
        <dbReference type="ARBA" id="ARBA00022840"/>
    </source>
</evidence>
<dbReference type="InterPro" id="IPR003593">
    <property type="entry name" value="AAA+_ATPase"/>
</dbReference>
<dbReference type="PROSITE" id="PS00211">
    <property type="entry name" value="ABC_TRANSPORTER_1"/>
    <property type="match status" value="2"/>
</dbReference>
<evidence type="ECO:0000256" key="7">
    <source>
        <dbReference type="ARBA" id="ARBA00022989"/>
    </source>
</evidence>
<dbReference type="Proteomes" id="UP001652623">
    <property type="component" value="Chromosome 4"/>
</dbReference>
<dbReference type="Gene3D" id="1.20.1560.10">
    <property type="entry name" value="ABC transporter type 1, transmembrane domain"/>
    <property type="match status" value="1"/>
</dbReference>
<evidence type="ECO:0000256" key="1">
    <source>
        <dbReference type="ARBA" id="ARBA00007577"/>
    </source>
</evidence>
<feature type="domain" description="ABC transporter" evidence="12">
    <location>
        <begin position="1003"/>
        <end position="1233"/>
    </location>
</feature>
<keyword evidence="9" id="KW-0325">Glycoprotein</keyword>
<evidence type="ECO:0000313" key="14">
    <source>
        <dbReference type="Proteomes" id="UP001652623"/>
    </source>
</evidence>
<dbReference type="InterPro" id="IPR011527">
    <property type="entry name" value="ABC1_TM_dom"/>
</dbReference>
<keyword evidence="7 11" id="KW-1133">Transmembrane helix</keyword>
<protein>
    <submittedName>
        <fullName evidence="15">ABC transporter B family member 15-like</fullName>
    </submittedName>
</protein>
<dbReference type="CDD" id="cd18578">
    <property type="entry name" value="ABC_6TM_Pgp_ABCB1_D2_like"/>
    <property type="match status" value="1"/>
</dbReference>
<keyword evidence="4" id="KW-0677">Repeat</keyword>
<feature type="transmembrane region" description="Helical" evidence="11">
    <location>
        <begin position="827"/>
        <end position="846"/>
    </location>
</feature>
<dbReference type="AlphaFoldDB" id="A0A6P3ZHK0"/>
<feature type="domain" description="ABC transmembrane type-1" evidence="13">
    <location>
        <begin position="683"/>
        <end position="968"/>
    </location>
</feature>
<dbReference type="InterPro" id="IPR027417">
    <property type="entry name" value="P-loop_NTPase"/>
</dbReference>
<dbReference type="InterPro" id="IPR017871">
    <property type="entry name" value="ABC_transporter-like_CS"/>
</dbReference>
<evidence type="ECO:0000256" key="10">
    <source>
        <dbReference type="SAM" id="MobiDB-lite"/>
    </source>
</evidence>
<feature type="transmembrane region" description="Helical" evidence="11">
    <location>
        <begin position="21"/>
        <end position="42"/>
    </location>
</feature>
<evidence type="ECO:0000256" key="5">
    <source>
        <dbReference type="ARBA" id="ARBA00022741"/>
    </source>
</evidence>
<dbReference type="GO" id="GO:0016887">
    <property type="term" value="F:ATP hydrolysis activity"/>
    <property type="evidence" value="ECO:0007669"/>
    <property type="project" value="InterPro"/>
</dbReference>
<dbReference type="PANTHER" id="PTHR45136:SF2">
    <property type="entry name" value="ABC TRANSPORTER DOMAIN-CONTAINING PROTEIN"/>
    <property type="match status" value="1"/>
</dbReference>
<dbReference type="GO" id="GO:0140359">
    <property type="term" value="F:ABC-type transporter activity"/>
    <property type="evidence" value="ECO:0007669"/>
    <property type="project" value="InterPro"/>
</dbReference>
<keyword evidence="6" id="KW-0067">ATP-binding</keyword>
<dbReference type="FunFam" id="3.40.50.300:FF:000205">
    <property type="entry name" value="ABC transporter B family member 4"/>
    <property type="match status" value="2"/>
</dbReference>
<gene>
    <name evidence="15" type="primary">LOC107415345</name>
</gene>
<feature type="compositionally biased region" description="Polar residues" evidence="10">
    <location>
        <begin position="609"/>
        <end position="623"/>
    </location>
</feature>
<dbReference type="GeneID" id="107415345"/>
<keyword evidence="14" id="KW-1185">Reference proteome</keyword>
<keyword evidence="2" id="KW-0813">Transport</keyword>
<feature type="transmembrane region" description="Helical" evidence="11">
    <location>
        <begin position="723"/>
        <end position="747"/>
    </location>
</feature>
<sequence>MGRREKRNKKKKPVNGSVRSIFMHADGVDMVLMLMGFIGAVADGFSSRMVLLFVAKILNNIGNASKMHADTLQQNLNKNALAMTYLASGLWLAGFLEGYCWTRTGERQAARMRMTYLKAVLRQDVGYFDLHRATTSEVIATISNDSHIIQDAISEKIPDLLRRVSGFMACYVVAFILLWKLAVVALPLAFILVITGWYSGQSLMHLAAKIRKEQSRAGSVAEQATSSIRTVYAFGGETTTVKEFSAALHGATKLGLRQGLVKGLAVGSKDTAFAVWSAMAYYGSILVISQSAKGGTVFAVGNSVVSGAMQLGTCLSNLKHIAEACSVSECMNKMIKRIPKIDSDNFGGKVLDDVSGVVEFKHVRFAYPSRSISMVCNNLCLIIPAGKTVALVGSSGSGKSTVLSLLQRFYDPIEGEILLDGFAIDKLQLKWLRSQMALVNQEPSLFSTTIKENILFGKEDSVMEEVVEAANASNAHNFISELPLGYDSQVGDKGIQLSGGQKQRIAIARAIIRKPRILLLDEATSALDYESERVVQEALNKVAVGRTTVVIAHRLSTIKNVDIIAVMENGKVMETGSHDELIQLQNGLYNSFIHAQQMQNDQKNHEENFSSSSSTPDTDLNKTSNNIQYCQSEVGGSSPTNSSTLNLASVTKVDALENTKIHAPPFWRLLYLNMPEWKQATMGCFSAILFGAVQPVYSFALGGMVFVYFSTDHNEIRKETKTYAFLFIGMSVFSFIVNISQHFNFAYMGEYLTKRIREMTLSKILTYEVGWFDKIENSSGIICSRLIKDANVVRSLVGDRICLLAQSIAAVTIAWVMGLIISWRLAVVTIATQPLVIISFYTRRVLMKTMCKKAKKAQDESCKLAVESVSNLRTVTAFSSQDRILRMLEKAQYGPSKENIRQSWFAGIGLAFAQSIYTCNWSLNYWYGGKLVIDGYLTAKAMFQTILILITTGRVIADAGSMTTDLAKGFDAIGSIFAILDRETRIEPENSKGYKPKQIKGQIELHDIYFAYPARPDVVIFRGFSINIEAGQSTALVGRSGSGKSTIFGLIERFYDPLKGTVQIDGRDIRSYNLKSLRKHIALVSQEPTLFAGTIRENIAYGASKEINEIEIIEAANVANAHDFISGLNDGYETWCGDRGIQLSGGQKQRIAIARAILRNPAVLLLDEATSALDSQSEKMVQDALGCVMVGRTSVVVAHRLSTIQKCDIIFVLDKGKVVEKGTYSSLMGKGFLLNHH</sequence>
<evidence type="ECO:0000256" key="2">
    <source>
        <dbReference type="ARBA" id="ARBA00022448"/>
    </source>
</evidence>
<evidence type="ECO:0000256" key="9">
    <source>
        <dbReference type="ARBA" id="ARBA00023180"/>
    </source>
</evidence>
<name>A0A6P3ZHK0_ZIZJJ</name>
<feature type="region of interest" description="Disordered" evidence="10">
    <location>
        <begin position="600"/>
        <end position="623"/>
    </location>
</feature>
<organism evidence="14 15">
    <name type="scientific">Ziziphus jujuba</name>
    <name type="common">Chinese jujube</name>
    <name type="synonym">Ziziphus sativa</name>
    <dbReference type="NCBI Taxonomy" id="326968"/>
    <lineage>
        <taxon>Eukaryota</taxon>
        <taxon>Viridiplantae</taxon>
        <taxon>Streptophyta</taxon>
        <taxon>Embryophyta</taxon>
        <taxon>Tracheophyta</taxon>
        <taxon>Spermatophyta</taxon>
        <taxon>Magnoliopsida</taxon>
        <taxon>eudicotyledons</taxon>
        <taxon>Gunneridae</taxon>
        <taxon>Pentapetalae</taxon>
        <taxon>rosids</taxon>
        <taxon>fabids</taxon>
        <taxon>Rosales</taxon>
        <taxon>Rhamnaceae</taxon>
        <taxon>Paliureae</taxon>
        <taxon>Ziziphus</taxon>
    </lineage>
</organism>
<dbReference type="PANTHER" id="PTHR45136">
    <property type="entry name" value="ABC TRANSPORTER DOMAIN-CONTAINING PROTEIN"/>
    <property type="match status" value="1"/>
</dbReference>
<dbReference type="KEGG" id="zju:107415345"/>
<evidence type="ECO:0000256" key="4">
    <source>
        <dbReference type="ARBA" id="ARBA00022737"/>
    </source>
</evidence>
<dbReference type="CDD" id="cd18577">
    <property type="entry name" value="ABC_6TM_Pgp_ABCB1_D1_like"/>
    <property type="match status" value="1"/>
</dbReference>